<comment type="caution">
    <text evidence="1">The sequence shown here is derived from an EMBL/GenBank/DDBJ whole genome shotgun (WGS) entry which is preliminary data.</text>
</comment>
<proteinExistence type="predicted"/>
<reference evidence="1" key="1">
    <citation type="submission" date="2022-12" db="EMBL/GenBank/DDBJ databases">
        <authorList>
            <person name="Petersen C."/>
        </authorList>
    </citation>
    <scope>NUCLEOTIDE SEQUENCE</scope>
    <source>
        <strain evidence="1">IBT 35673</strain>
    </source>
</reference>
<gene>
    <name evidence="1" type="ORF">N7452_003155</name>
</gene>
<accession>A0A9W9QT10</accession>
<evidence type="ECO:0000313" key="1">
    <source>
        <dbReference type="EMBL" id="KAJ5345151.1"/>
    </source>
</evidence>
<dbReference type="EMBL" id="JAPZBQ010000002">
    <property type="protein sequence ID" value="KAJ5345151.1"/>
    <property type="molecule type" value="Genomic_DNA"/>
</dbReference>
<reference evidence="1" key="2">
    <citation type="journal article" date="2023" name="IMA Fungus">
        <title>Comparative genomic study of the Penicillium genus elucidates a diverse pangenome and 15 lateral gene transfer events.</title>
        <authorList>
            <person name="Petersen C."/>
            <person name="Sorensen T."/>
            <person name="Nielsen M.R."/>
            <person name="Sondergaard T.E."/>
            <person name="Sorensen J.L."/>
            <person name="Fitzpatrick D.A."/>
            <person name="Frisvad J.C."/>
            <person name="Nielsen K.L."/>
        </authorList>
    </citation>
    <scope>NUCLEOTIDE SEQUENCE</scope>
    <source>
        <strain evidence="1">IBT 35673</strain>
    </source>
</reference>
<dbReference type="Proteomes" id="UP001147695">
    <property type="component" value="Unassembled WGS sequence"/>
</dbReference>
<name>A0A9W9QT10_PENBR</name>
<evidence type="ECO:0000313" key="2">
    <source>
        <dbReference type="Proteomes" id="UP001147695"/>
    </source>
</evidence>
<dbReference type="AlphaFoldDB" id="A0A9W9QT10"/>
<protein>
    <submittedName>
        <fullName evidence="1">Uncharacterized protein</fullName>
    </submittedName>
</protein>
<organism evidence="1 2">
    <name type="scientific">Penicillium brevicompactum</name>
    <dbReference type="NCBI Taxonomy" id="5074"/>
    <lineage>
        <taxon>Eukaryota</taxon>
        <taxon>Fungi</taxon>
        <taxon>Dikarya</taxon>
        <taxon>Ascomycota</taxon>
        <taxon>Pezizomycotina</taxon>
        <taxon>Eurotiomycetes</taxon>
        <taxon>Eurotiomycetidae</taxon>
        <taxon>Eurotiales</taxon>
        <taxon>Aspergillaceae</taxon>
        <taxon>Penicillium</taxon>
    </lineage>
</organism>
<sequence>MLGIQVEGSVLVLTGEPLVSRGFEIWQVVELTANIAALVIVVGKVNVDDVIEGSRAAVNRTAPPTLTNKVTHQSQPFNARRIANS</sequence>